<keyword evidence="10" id="KW-0496">Mitochondrion</keyword>
<evidence type="ECO:0000256" key="18">
    <source>
        <dbReference type="ARBA" id="ARBA00058205"/>
    </source>
</evidence>
<sequence length="202" mass="21737">MTSCRIKVGTVSHLIDMVVEVEDSAQSNASKAMGQMEVKCLEKDVNNVTDSLMDDLREEFASLATLTDFNRTGAQVKPLYASTSKIVCEMTVGPEHINAKGTLHGGQTAALTDIVTARALGLTIRDHPLASIEISVSYFLPVKLGDVVEITAHVLKLGRNVAFTEAEFRRKSDGKLAAKGRHTVAILPKQAQATEGAKVAQF</sequence>
<dbReference type="PANTHER" id="PTHR21660">
    <property type="entry name" value="THIOESTERASE SUPERFAMILY MEMBER-RELATED"/>
    <property type="match status" value="1"/>
</dbReference>
<dbReference type="Pfam" id="PF03061">
    <property type="entry name" value="4HBT"/>
    <property type="match status" value="1"/>
</dbReference>
<protein>
    <recommendedName>
        <fullName evidence="20">Acyl-coenzyme A thioesterase 13</fullName>
    </recommendedName>
    <alternativeName>
        <fullName evidence="22">Hotdog-fold thioesterase superfamily member 2</fullName>
    </alternativeName>
    <alternativeName>
        <fullName evidence="21">Palmitoyl-CoA hydrolase</fullName>
    </alternativeName>
    <alternativeName>
        <fullName evidence="23">Thioesterase superfamily member 2</fullName>
    </alternativeName>
</protein>
<comment type="similarity">
    <text evidence="5">Belongs to the thioesterase PaaI family.</text>
</comment>
<feature type="domain" description="Thioesterase" evidence="24">
    <location>
        <begin position="101"/>
        <end position="176"/>
    </location>
</feature>
<evidence type="ECO:0000256" key="16">
    <source>
        <dbReference type="ARBA" id="ARBA00050199"/>
    </source>
</evidence>
<evidence type="ECO:0000256" key="12">
    <source>
        <dbReference type="ARBA" id="ARBA00023242"/>
    </source>
</evidence>
<gene>
    <name evidence="25" type="ORF">HCOI_02066300</name>
</gene>
<evidence type="ECO:0000256" key="4">
    <source>
        <dbReference type="ARBA" id="ARBA00004514"/>
    </source>
</evidence>
<comment type="catalytic activity">
    <reaction evidence="15">
        <text>dodecanoyl-CoA + H2O = dodecanoate + CoA + H(+)</text>
        <dbReference type="Rhea" id="RHEA:30135"/>
        <dbReference type="ChEBI" id="CHEBI:15377"/>
        <dbReference type="ChEBI" id="CHEBI:15378"/>
        <dbReference type="ChEBI" id="CHEBI:18262"/>
        <dbReference type="ChEBI" id="CHEBI:57287"/>
        <dbReference type="ChEBI" id="CHEBI:57375"/>
    </reaction>
    <physiologicalReaction direction="left-to-right" evidence="15">
        <dbReference type="Rhea" id="RHEA:30136"/>
    </physiologicalReaction>
</comment>
<comment type="function">
    <text evidence="18">Catalyzes the hydrolysis of acyl-CoAs into free fatty acids and coenzyme A (CoASH), regulating their respective intracellular levels. Has acyl-CoA thioesterase activity towards medium (C12) and long-chain (C18) fatty acyl-CoA substrates. Can also hydrolyze 3-hydroxyphenylacetyl-CoA and 3,4-dihydroxyphenylacetyl-CoA (in vitro). May play a role in controlling adaptive thermogenesis.</text>
</comment>
<evidence type="ECO:0000256" key="19">
    <source>
        <dbReference type="ARBA" id="ARBA00064709"/>
    </source>
</evidence>
<evidence type="ECO:0000256" key="21">
    <source>
        <dbReference type="ARBA" id="ARBA00075657"/>
    </source>
</evidence>
<dbReference type="GO" id="GO:0005739">
    <property type="term" value="C:mitochondrion"/>
    <property type="evidence" value="ECO:0007669"/>
    <property type="project" value="UniProtKB-SubCell"/>
</dbReference>
<evidence type="ECO:0000256" key="11">
    <source>
        <dbReference type="ARBA" id="ARBA00023212"/>
    </source>
</evidence>
<keyword evidence="9" id="KW-0443">Lipid metabolism</keyword>
<comment type="catalytic activity">
    <reaction evidence="13">
        <text>octanoyl-CoA + H2O = octanoate + CoA + H(+)</text>
        <dbReference type="Rhea" id="RHEA:30143"/>
        <dbReference type="ChEBI" id="CHEBI:15377"/>
        <dbReference type="ChEBI" id="CHEBI:15378"/>
        <dbReference type="ChEBI" id="CHEBI:25646"/>
        <dbReference type="ChEBI" id="CHEBI:57287"/>
        <dbReference type="ChEBI" id="CHEBI:57386"/>
    </reaction>
    <physiologicalReaction direction="left-to-right" evidence="13">
        <dbReference type="Rhea" id="RHEA:30144"/>
    </physiologicalReaction>
</comment>
<proteinExistence type="inferred from homology"/>
<dbReference type="EMBL" id="CAVP010059837">
    <property type="protein sequence ID" value="CDL96129.1"/>
    <property type="molecule type" value="Genomic_DNA"/>
</dbReference>
<organism evidence="25">
    <name type="scientific">Haemonchus contortus</name>
    <name type="common">Barber pole worm</name>
    <dbReference type="NCBI Taxonomy" id="6289"/>
    <lineage>
        <taxon>Eukaryota</taxon>
        <taxon>Metazoa</taxon>
        <taxon>Ecdysozoa</taxon>
        <taxon>Nematoda</taxon>
        <taxon>Chromadorea</taxon>
        <taxon>Rhabditida</taxon>
        <taxon>Rhabditina</taxon>
        <taxon>Rhabditomorpha</taxon>
        <taxon>Strongyloidea</taxon>
        <taxon>Trichostrongylidae</taxon>
        <taxon>Haemonchus</taxon>
    </lineage>
</organism>
<comment type="caution">
    <text evidence="25">The sequence shown here is derived from an EMBL/GenBank/DDBJ whole genome shotgun (WGS) entry which is preliminary data.</text>
</comment>
<evidence type="ECO:0000256" key="1">
    <source>
        <dbReference type="ARBA" id="ARBA00004123"/>
    </source>
</evidence>
<evidence type="ECO:0000313" key="25">
    <source>
        <dbReference type="EMBL" id="CDL96129.1"/>
    </source>
</evidence>
<dbReference type="CDD" id="cd03443">
    <property type="entry name" value="PaaI_thioesterase"/>
    <property type="match status" value="1"/>
</dbReference>
<dbReference type="InterPro" id="IPR029069">
    <property type="entry name" value="HotDog_dom_sf"/>
</dbReference>
<dbReference type="GO" id="GO:0005819">
    <property type="term" value="C:spindle"/>
    <property type="evidence" value="ECO:0007669"/>
    <property type="project" value="UniProtKB-SubCell"/>
</dbReference>
<dbReference type="InterPro" id="IPR006683">
    <property type="entry name" value="Thioestr_dom"/>
</dbReference>
<keyword evidence="11" id="KW-0206">Cytoskeleton</keyword>
<dbReference type="GO" id="GO:0047617">
    <property type="term" value="F:fatty acyl-CoA hydrolase activity"/>
    <property type="evidence" value="ECO:0007669"/>
    <property type="project" value="InterPro"/>
</dbReference>
<keyword evidence="6" id="KW-0963">Cytoplasm</keyword>
<evidence type="ECO:0000256" key="15">
    <source>
        <dbReference type="ARBA" id="ARBA00048074"/>
    </source>
</evidence>
<keyword evidence="7" id="KW-0378">Hydrolase</keyword>
<comment type="subcellular location">
    <subcellularLocation>
        <location evidence="3">Cytoplasm</location>
        <location evidence="3">Cytoskeleton</location>
        <location evidence="3">Spindle</location>
    </subcellularLocation>
    <subcellularLocation>
        <location evidence="4">Cytoplasm</location>
        <location evidence="4">Cytosol</location>
    </subcellularLocation>
    <subcellularLocation>
        <location evidence="2">Mitochondrion</location>
    </subcellularLocation>
    <subcellularLocation>
        <location evidence="1">Nucleus</location>
    </subcellularLocation>
</comment>
<dbReference type="GO" id="GO:0005829">
    <property type="term" value="C:cytosol"/>
    <property type="evidence" value="ECO:0007669"/>
    <property type="project" value="UniProtKB-SubCell"/>
</dbReference>
<dbReference type="Gene3D" id="3.10.129.10">
    <property type="entry name" value="Hotdog Thioesterase"/>
    <property type="match status" value="1"/>
</dbReference>
<evidence type="ECO:0000256" key="17">
    <source>
        <dbReference type="ARBA" id="ARBA00052976"/>
    </source>
</evidence>
<comment type="catalytic activity">
    <reaction evidence="16">
        <text>hexanoyl-CoA + H2O = hexanoate + CoA + H(+)</text>
        <dbReference type="Rhea" id="RHEA:40115"/>
        <dbReference type="ChEBI" id="CHEBI:15377"/>
        <dbReference type="ChEBI" id="CHEBI:15378"/>
        <dbReference type="ChEBI" id="CHEBI:17120"/>
        <dbReference type="ChEBI" id="CHEBI:57287"/>
        <dbReference type="ChEBI" id="CHEBI:62620"/>
    </reaction>
    <physiologicalReaction direction="left-to-right" evidence="16">
        <dbReference type="Rhea" id="RHEA:40116"/>
    </physiologicalReaction>
</comment>
<accession>W6NK76</accession>
<dbReference type="GO" id="GO:0005634">
    <property type="term" value="C:nucleus"/>
    <property type="evidence" value="ECO:0007669"/>
    <property type="project" value="UniProtKB-SubCell"/>
</dbReference>
<dbReference type="InterPro" id="IPR039298">
    <property type="entry name" value="ACOT13"/>
</dbReference>
<evidence type="ECO:0000259" key="24">
    <source>
        <dbReference type="Pfam" id="PF03061"/>
    </source>
</evidence>
<evidence type="ECO:0000256" key="3">
    <source>
        <dbReference type="ARBA" id="ARBA00004186"/>
    </source>
</evidence>
<reference evidence="25" key="2">
    <citation type="submission" date="2013-05" db="EMBL/GenBank/DDBJ databases">
        <title>The genome and transcriptome of Haemonchus contortus: a key model parasite for drug and vaccine discovery.</title>
        <authorList>
            <person name="Laing R."/>
            <person name="Kikuchi T."/>
            <person name="Martinelli A."/>
            <person name="Tsai I.J."/>
            <person name="Beech R.N."/>
            <person name="Redman E."/>
            <person name="Holroyd N."/>
            <person name="Bartley D.J."/>
            <person name="Beasley H."/>
            <person name="Britton C."/>
            <person name="Curran D."/>
            <person name="Devaney E."/>
            <person name="Gilabert A."/>
            <person name="Jackson F."/>
            <person name="Hunt M."/>
            <person name="Johnston S."/>
            <person name="Kryukov I."/>
            <person name="Li K."/>
            <person name="Morrison A.A."/>
            <person name="Reid A.J."/>
            <person name="Sargison N."/>
            <person name="Saunders G."/>
            <person name="Wasmuth J.D."/>
            <person name="Wolstenholme A."/>
            <person name="Berriman M."/>
            <person name="Gilleard J.S."/>
            <person name="Cotton J.A."/>
        </authorList>
    </citation>
    <scope>NUCLEOTIDE SEQUENCE [LARGE SCALE GENOMIC DNA]</scope>
    <source>
        <strain evidence="25">ISE/inbred ISE</strain>
    </source>
</reference>
<keyword evidence="8" id="KW-0007">Acetylation</keyword>
<comment type="catalytic activity">
    <reaction evidence="17">
        <text>a fatty acyl-CoA + H2O = a fatty acid + CoA + H(+)</text>
        <dbReference type="Rhea" id="RHEA:16781"/>
        <dbReference type="ChEBI" id="CHEBI:15377"/>
        <dbReference type="ChEBI" id="CHEBI:15378"/>
        <dbReference type="ChEBI" id="CHEBI:28868"/>
        <dbReference type="ChEBI" id="CHEBI:57287"/>
        <dbReference type="ChEBI" id="CHEBI:77636"/>
    </reaction>
    <physiologicalReaction direction="left-to-right" evidence="17">
        <dbReference type="Rhea" id="RHEA:16782"/>
    </physiologicalReaction>
</comment>
<name>W6NK76_HAECO</name>
<dbReference type="AlphaFoldDB" id="W6NK76"/>
<reference evidence="25" key="1">
    <citation type="submission" date="2013-03" db="EMBL/GenBank/DDBJ databases">
        <authorList>
            <person name="Aslett M."/>
        </authorList>
    </citation>
    <scope>NUCLEOTIDE SEQUENCE [LARGE SCALE GENOMIC DNA]</scope>
    <source>
        <strain evidence="25">ISE/inbred ISE</strain>
    </source>
</reference>
<dbReference type="PANTHER" id="PTHR21660:SF1">
    <property type="entry name" value="ACYL-COENZYME A THIOESTERASE 13"/>
    <property type="match status" value="1"/>
</dbReference>
<evidence type="ECO:0000256" key="2">
    <source>
        <dbReference type="ARBA" id="ARBA00004173"/>
    </source>
</evidence>
<evidence type="ECO:0000256" key="5">
    <source>
        <dbReference type="ARBA" id="ARBA00008324"/>
    </source>
</evidence>
<dbReference type="NCBIfam" id="TIGR00369">
    <property type="entry name" value="unchar_dom_1"/>
    <property type="match status" value="1"/>
</dbReference>
<evidence type="ECO:0000256" key="23">
    <source>
        <dbReference type="ARBA" id="ARBA00083956"/>
    </source>
</evidence>
<comment type="subunit">
    <text evidence="19">Homotetramer. Interacts with PCTP.</text>
</comment>
<dbReference type="GO" id="GO:0006629">
    <property type="term" value="P:lipid metabolic process"/>
    <property type="evidence" value="ECO:0007669"/>
    <property type="project" value="UniProtKB-KW"/>
</dbReference>
<dbReference type="InterPro" id="IPR003736">
    <property type="entry name" value="PAAI_dom"/>
</dbReference>
<evidence type="ECO:0000256" key="13">
    <source>
        <dbReference type="ARBA" id="ARBA00047588"/>
    </source>
</evidence>
<comment type="catalytic activity">
    <reaction evidence="14">
        <text>decanoyl-CoA + H2O = decanoate + CoA + H(+)</text>
        <dbReference type="Rhea" id="RHEA:40059"/>
        <dbReference type="ChEBI" id="CHEBI:15377"/>
        <dbReference type="ChEBI" id="CHEBI:15378"/>
        <dbReference type="ChEBI" id="CHEBI:27689"/>
        <dbReference type="ChEBI" id="CHEBI:57287"/>
        <dbReference type="ChEBI" id="CHEBI:61430"/>
    </reaction>
    <physiologicalReaction direction="left-to-right" evidence="14">
        <dbReference type="Rhea" id="RHEA:40060"/>
    </physiologicalReaction>
</comment>
<evidence type="ECO:0000256" key="6">
    <source>
        <dbReference type="ARBA" id="ARBA00022490"/>
    </source>
</evidence>
<dbReference type="SUPFAM" id="SSF54637">
    <property type="entry name" value="Thioesterase/thiol ester dehydrase-isomerase"/>
    <property type="match status" value="1"/>
</dbReference>
<evidence type="ECO:0000256" key="20">
    <source>
        <dbReference type="ARBA" id="ARBA00067273"/>
    </source>
</evidence>
<evidence type="ECO:0000256" key="10">
    <source>
        <dbReference type="ARBA" id="ARBA00023128"/>
    </source>
</evidence>
<evidence type="ECO:0000256" key="14">
    <source>
        <dbReference type="ARBA" id="ARBA00047969"/>
    </source>
</evidence>
<evidence type="ECO:0000256" key="22">
    <source>
        <dbReference type="ARBA" id="ARBA00081533"/>
    </source>
</evidence>
<dbReference type="FunFam" id="3.10.129.10:FF:000021">
    <property type="entry name" value="Acyl-coenzyme A thioesterase 13"/>
    <property type="match status" value="1"/>
</dbReference>
<evidence type="ECO:0000256" key="8">
    <source>
        <dbReference type="ARBA" id="ARBA00022990"/>
    </source>
</evidence>
<evidence type="ECO:0000256" key="7">
    <source>
        <dbReference type="ARBA" id="ARBA00022801"/>
    </source>
</evidence>
<evidence type="ECO:0000256" key="9">
    <source>
        <dbReference type="ARBA" id="ARBA00023098"/>
    </source>
</evidence>
<keyword evidence="12" id="KW-0539">Nucleus</keyword>